<gene>
    <name evidence="11" type="ORF">B1806_16250</name>
</gene>
<dbReference type="RefSeq" id="WP_081128697.1">
    <property type="nucleotide sequence ID" value="NZ_JALNYQ010000006.1"/>
</dbReference>
<keyword evidence="9 10" id="KW-0472">Membrane</keyword>
<dbReference type="SUPFAM" id="SSF103054">
    <property type="entry name" value="General secretion pathway protein M, EpsM"/>
    <property type="match status" value="1"/>
</dbReference>
<dbReference type="STRING" id="993689.GCA_002077135_02795"/>
<evidence type="ECO:0000256" key="5">
    <source>
        <dbReference type="ARBA" id="ARBA00022519"/>
    </source>
</evidence>
<evidence type="ECO:0000256" key="2">
    <source>
        <dbReference type="ARBA" id="ARBA00010637"/>
    </source>
</evidence>
<dbReference type="AlphaFoldDB" id="A0A4S3KCR7"/>
<evidence type="ECO:0000256" key="1">
    <source>
        <dbReference type="ARBA" id="ARBA00004377"/>
    </source>
</evidence>
<evidence type="ECO:0000256" key="10">
    <source>
        <dbReference type="SAM" id="Phobius"/>
    </source>
</evidence>
<dbReference type="GO" id="GO:0015628">
    <property type="term" value="P:protein secretion by the type II secretion system"/>
    <property type="evidence" value="ECO:0007669"/>
    <property type="project" value="InterPro"/>
</dbReference>
<comment type="similarity">
    <text evidence="2">Belongs to the GSP M family.</text>
</comment>
<keyword evidence="5" id="KW-0997">Cell inner membrane</keyword>
<evidence type="ECO:0000256" key="6">
    <source>
        <dbReference type="ARBA" id="ARBA00022692"/>
    </source>
</evidence>
<accession>A0A4S3KCR7</accession>
<keyword evidence="3" id="KW-0813">Transport</keyword>
<dbReference type="Pfam" id="PF04612">
    <property type="entry name" value="T2SSM"/>
    <property type="match status" value="1"/>
</dbReference>
<reference evidence="11 12" key="1">
    <citation type="submission" date="2017-02" db="EMBL/GenBank/DDBJ databases">
        <title>Whole genome sequencing of Metallibacterium scheffleri DSM 24874 (T).</title>
        <authorList>
            <person name="Kumar S."/>
            <person name="Patil P."/>
            <person name="Patil P.B."/>
        </authorList>
    </citation>
    <scope>NUCLEOTIDE SEQUENCE [LARGE SCALE GENOMIC DNA]</scope>
    <source>
        <strain evidence="11 12">DSM 24874</strain>
    </source>
</reference>
<dbReference type="GO" id="GO:0015627">
    <property type="term" value="C:type II protein secretion system complex"/>
    <property type="evidence" value="ECO:0007669"/>
    <property type="project" value="InterPro"/>
</dbReference>
<comment type="subcellular location">
    <subcellularLocation>
        <location evidence="1">Cell inner membrane</location>
        <topology evidence="1">Single-pass membrane protein</topology>
    </subcellularLocation>
</comment>
<evidence type="ECO:0000313" key="12">
    <source>
        <dbReference type="Proteomes" id="UP000307749"/>
    </source>
</evidence>
<name>A0A4S3KCR7_9GAMM</name>
<evidence type="ECO:0000256" key="8">
    <source>
        <dbReference type="ARBA" id="ARBA00022989"/>
    </source>
</evidence>
<keyword evidence="4" id="KW-1003">Cell membrane</keyword>
<evidence type="ECO:0000256" key="4">
    <source>
        <dbReference type="ARBA" id="ARBA00022475"/>
    </source>
</evidence>
<evidence type="ECO:0008006" key="13">
    <source>
        <dbReference type="Google" id="ProtNLM"/>
    </source>
</evidence>
<evidence type="ECO:0000313" key="11">
    <source>
        <dbReference type="EMBL" id="THD06169.1"/>
    </source>
</evidence>
<dbReference type="Gene3D" id="3.30.1360.100">
    <property type="entry name" value="General secretion pathway protein M, EpsM"/>
    <property type="match status" value="1"/>
</dbReference>
<evidence type="ECO:0000256" key="9">
    <source>
        <dbReference type="ARBA" id="ARBA00023136"/>
    </source>
</evidence>
<keyword evidence="7" id="KW-0653">Protein transport</keyword>
<dbReference type="EMBL" id="MWQO01000098">
    <property type="protein sequence ID" value="THD06169.1"/>
    <property type="molecule type" value="Genomic_DNA"/>
</dbReference>
<keyword evidence="6 10" id="KW-0812">Transmembrane</keyword>
<dbReference type="GO" id="GO:0005886">
    <property type="term" value="C:plasma membrane"/>
    <property type="evidence" value="ECO:0007669"/>
    <property type="project" value="UniProtKB-SubCell"/>
</dbReference>
<dbReference type="OrthoDB" id="7013123at2"/>
<comment type="caution">
    <text evidence="11">The sequence shown here is derived from an EMBL/GenBank/DDBJ whole genome shotgun (WGS) entry which is preliminary data.</text>
</comment>
<evidence type="ECO:0000256" key="3">
    <source>
        <dbReference type="ARBA" id="ARBA00022448"/>
    </source>
</evidence>
<protein>
    <recommendedName>
        <fullName evidence="13">General secretion pathway protein M</fullName>
    </recommendedName>
</protein>
<evidence type="ECO:0000256" key="7">
    <source>
        <dbReference type="ARBA" id="ARBA00022927"/>
    </source>
</evidence>
<sequence length="173" mass="17909">MNAWWQALAERERRMLLAALAVVLIGVFYAGVWAPLQRGVAARSERVAVLRSDLLWMRGAAVRLLALRAQAALQPAAGAPAAGASTAATLAASVTASARAQGLYGVLEVRAGGDRSTTLQLNLKPLPFASLLPWLAALQAQGIHISALHLQAAGAGQVQGSVSLQRRDSGSAG</sequence>
<keyword evidence="8 10" id="KW-1133">Transmembrane helix</keyword>
<dbReference type="InterPro" id="IPR007690">
    <property type="entry name" value="T2SS_GspM"/>
</dbReference>
<dbReference type="Proteomes" id="UP000307749">
    <property type="component" value="Unassembled WGS sequence"/>
</dbReference>
<proteinExistence type="inferred from homology"/>
<dbReference type="InterPro" id="IPR023229">
    <property type="entry name" value="T2SS_M_periplasmic_sf"/>
</dbReference>
<organism evidence="11 12">
    <name type="scientific">Metallibacterium scheffleri</name>
    <dbReference type="NCBI Taxonomy" id="993689"/>
    <lineage>
        <taxon>Bacteria</taxon>
        <taxon>Pseudomonadati</taxon>
        <taxon>Pseudomonadota</taxon>
        <taxon>Gammaproteobacteria</taxon>
        <taxon>Lysobacterales</taxon>
        <taxon>Rhodanobacteraceae</taxon>
        <taxon>Metallibacterium</taxon>
    </lineage>
</organism>
<feature type="transmembrane region" description="Helical" evidence="10">
    <location>
        <begin position="15"/>
        <end position="36"/>
    </location>
</feature>
<keyword evidence="12" id="KW-1185">Reference proteome</keyword>